<dbReference type="NCBIfam" id="TIGR00186">
    <property type="entry name" value="rRNA_methyl_3"/>
    <property type="match status" value="1"/>
</dbReference>
<evidence type="ECO:0000259" key="4">
    <source>
        <dbReference type="SMART" id="SM00967"/>
    </source>
</evidence>
<dbReference type="InterPro" id="IPR001537">
    <property type="entry name" value="SpoU_MeTrfase"/>
</dbReference>
<feature type="compositionally biased region" description="Low complexity" evidence="3">
    <location>
        <begin position="1"/>
        <end position="20"/>
    </location>
</feature>
<organism evidence="5">
    <name type="scientific">freshwater metagenome</name>
    <dbReference type="NCBI Taxonomy" id="449393"/>
    <lineage>
        <taxon>unclassified sequences</taxon>
        <taxon>metagenomes</taxon>
        <taxon>ecological metagenomes</taxon>
    </lineage>
</organism>
<dbReference type="CDD" id="cd18103">
    <property type="entry name" value="SpoU-like_RlmB"/>
    <property type="match status" value="1"/>
</dbReference>
<gene>
    <name evidence="5" type="ORF">UFOPK4422_00730</name>
</gene>
<feature type="region of interest" description="Disordered" evidence="3">
    <location>
        <begin position="1"/>
        <end position="110"/>
    </location>
</feature>
<dbReference type="PANTHER" id="PTHR46429">
    <property type="entry name" value="23S RRNA (GUANOSINE-2'-O-)-METHYLTRANSFERASE RLMB"/>
    <property type="match status" value="1"/>
</dbReference>
<dbReference type="InterPro" id="IPR013123">
    <property type="entry name" value="SpoU_subst-bd"/>
</dbReference>
<dbReference type="Gene3D" id="3.40.1280.10">
    <property type="match status" value="1"/>
</dbReference>
<dbReference type="InterPro" id="IPR029028">
    <property type="entry name" value="Alpha/beta_knot_MTases"/>
</dbReference>
<dbReference type="InterPro" id="IPR029064">
    <property type="entry name" value="Ribosomal_eL30-like_sf"/>
</dbReference>
<dbReference type="InterPro" id="IPR004441">
    <property type="entry name" value="rRNA_MeTrfase_TrmH"/>
</dbReference>
<keyword evidence="1" id="KW-0489">Methyltransferase</keyword>
<dbReference type="EMBL" id="CAFBRX010000062">
    <property type="protein sequence ID" value="CAB5121777.1"/>
    <property type="molecule type" value="Genomic_DNA"/>
</dbReference>
<dbReference type="SMART" id="SM00967">
    <property type="entry name" value="SpoU_sub_bind"/>
    <property type="match status" value="1"/>
</dbReference>
<dbReference type="AlphaFoldDB" id="A0A6J7VWI5"/>
<proteinExistence type="predicted"/>
<dbReference type="GO" id="GO:0006396">
    <property type="term" value="P:RNA processing"/>
    <property type="evidence" value="ECO:0007669"/>
    <property type="project" value="InterPro"/>
</dbReference>
<evidence type="ECO:0000256" key="1">
    <source>
        <dbReference type="ARBA" id="ARBA00022603"/>
    </source>
</evidence>
<evidence type="ECO:0000256" key="3">
    <source>
        <dbReference type="SAM" id="MobiDB-lite"/>
    </source>
</evidence>
<dbReference type="GO" id="GO:0005829">
    <property type="term" value="C:cytosol"/>
    <property type="evidence" value="ECO:0007669"/>
    <property type="project" value="TreeGrafter"/>
</dbReference>
<dbReference type="GO" id="GO:0003723">
    <property type="term" value="F:RNA binding"/>
    <property type="evidence" value="ECO:0007669"/>
    <property type="project" value="InterPro"/>
</dbReference>
<name>A0A6J7VWI5_9ZZZZ</name>
<protein>
    <submittedName>
        <fullName evidence="5">Unannotated protein</fullName>
    </submittedName>
</protein>
<keyword evidence="2" id="KW-0808">Transferase</keyword>
<dbReference type="InterPro" id="IPR029026">
    <property type="entry name" value="tRNA_m1G_MTases_N"/>
</dbReference>
<reference evidence="5" key="1">
    <citation type="submission" date="2020-05" db="EMBL/GenBank/DDBJ databases">
        <authorList>
            <person name="Chiriac C."/>
            <person name="Salcher M."/>
            <person name="Ghai R."/>
            <person name="Kavagutti S V."/>
        </authorList>
    </citation>
    <scope>NUCLEOTIDE SEQUENCE</scope>
</reference>
<dbReference type="Pfam" id="PF08032">
    <property type="entry name" value="SpoU_sub_bind"/>
    <property type="match status" value="1"/>
</dbReference>
<dbReference type="Gene3D" id="3.30.1330.30">
    <property type="match status" value="1"/>
</dbReference>
<dbReference type="Pfam" id="PF00588">
    <property type="entry name" value="SpoU_methylase"/>
    <property type="match status" value="1"/>
</dbReference>
<dbReference type="SUPFAM" id="SSF55315">
    <property type="entry name" value="L30e-like"/>
    <property type="match status" value="1"/>
</dbReference>
<dbReference type="PANTHER" id="PTHR46429:SF1">
    <property type="entry name" value="23S RRNA (GUANOSINE-2'-O-)-METHYLTRANSFERASE RLMB"/>
    <property type="match status" value="1"/>
</dbReference>
<dbReference type="GO" id="GO:0008173">
    <property type="term" value="F:RNA methyltransferase activity"/>
    <property type="evidence" value="ECO:0007669"/>
    <property type="project" value="InterPro"/>
</dbReference>
<dbReference type="SUPFAM" id="SSF75217">
    <property type="entry name" value="alpha/beta knot"/>
    <property type="match status" value="1"/>
</dbReference>
<evidence type="ECO:0000256" key="2">
    <source>
        <dbReference type="ARBA" id="ARBA00022679"/>
    </source>
</evidence>
<sequence length="352" mass="36717">MAIRKSPAPRKSASPRPAASGKGKTAAKPVTRARPSSKAVTAGKGKVVTPRAVPVKGRNPGPSSRGPRVADPRGAARTGAVPAGPIKPGRGSGRGTGRATGDKDDDLGGTQVEGRQAVRELLIAGRRRCFEVWIAGDMDANEVIDDIKQLARANRVPVVEVSRKKLEYTARSEAPQGVLAHAEALPSVPIEAMLRRRPGKSPFLVAVDGVTDPGNLGALLRCCDGAGVDGVILPRHRSVHITPTVAKAAVGAIEYVPLSVVGGLPTALTRMRELGIWVVGLDDAADKSLFDLGDLATEGICLVVGAEGAGLSRLVRERCDLIVSIPMKGRLSSLNVSVAASLATYEVARHRR</sequence>
<evidence type="ECO:0000313" key="5">
    <source>
        <dbReference type="EMBL" id="CAB5121777.1"/>
    </source>
</evidence>
<accession>A0A6J7VWI5</accession>
<dbReference type="GO" id="GO:0032259">
    <property type="term" value="P:methylation"/>
    <property type="evidence" value="ECO:0007669"/>
    <property type="project" value="UniProtKB-KW"/>
</dbReference>
<feature type="domain" description="RNA 2-O ribose methyltransferase substrate binding" evidence="4">
    <location>
        <begin position="111"/>
        <end position="188"/>
    </location>
</feature>